<dbReference type="PANTHER" id="PTHR42873:SF1">
    <property type="entry name" value="S-ADENOSYLMETHIONINE-DEPENDENT METHYLTRANSFERASE DOMAIN-CONTAINING PROTEIN"/>
    <property type="match status" value="1"/>
</dbReference>
<feature type="domain" description="PUA" evidence="9">
    <location>
        <begin position="8"/>
        <end position="93"/>
    </location>
</feature>
<evidence type="ECO:0000313" key="11">
    <source>
        <dbReference type="Proteomes" id="UP000294614"/>
    </source>
</evidence>
<evidence type="ECO:0000256" key="6">
    <source>
        <dbReference type="ARBA" id="ARBA00022691"/>
    </source>
</evidence>
<reference evidence="10 11" key="1">
    <citation type="submission" date="2019-03" db="EMBL/GenBank/DDBJ databases">
        <title>Genomic Encyclopedia of Type Strains, Phase IV (KMG-IV): sequencing the most valuable type-strain genomes for metagenomic binning, comparative biology and taxonomic classification.</title>
        <authorList>
            <person name="Goeker M."/>
        </authorList>
    </citation>
    <scope>NUCLEOTIDE SEQUENCE [LARGE SCALE GENOMIC DNA]</scope>
    <source>
        <strain evidence="10 11">DSM 24984</strain>
    </source>
</reference>
<comment type="caution">
    <text evidence="10">The sequence shown here is derived from an EMBL/GenBank/DDBJ whole genome shotgun (WGS) entry which is preliminary data.</text>
</comment>
<evidence type="ECO:0000256" key="8">
    <source>
        <dbReference type="ARBA" id="ARBA00038091"/>
    </source>
</evidence>
<dbReference type="InterPro" id="IPR015947">
    <property type="entry name" value="PUA-like_sf"/>
</dbReference>
<dbReference type="GO" id="GO:0032259">
    <property type="term" value="P:methylation"/>
    <property type="evidence" value="ECO:0007669"/>
    <property type="project" value="UniProtKB-KW"/>
</dbReference>
<dbReference type="InterPro" id="IPR041532">
    <property type="entry name" value="RlmI-like_PUA"/>
</dbReference>
<dbReference type="GO" id="GO:0003723">
    <property type="term" value="F:RNA binding"/>
    <property type="evidence" value="ECO:0007669"/>
    <property type="project" value="UniProtKB-KW"/>
</dbReference>
<dbReference type="Pfam" id="PF10672">
    <property type="entry name" value="Methyltrans_SAM"/>
    <property type="match status" value="1"/>
</dbReference>
<dbReference type="EMBL" id="SMGG01000004">
    <property type="protein sequence ID" value="TCK60423.1"/>
    <property type="molecule type" value="Genomic_DNA"/>
</dbReference>
<dbReference type="Gene3D" id="3.40.50.150">
    <property type="entry name" value="Vaccinia Virus protein VP39"/>
    <property type="match status" value="1"/>
</dbReference>
<evidence type="ECO:0000313" key="10">
    <source>
        <dbReference type="EMBL" id="TCK60423.1"/>
    </source>
</evidence>
<dbReference type="PANTHER" id="PTHR42873">
    <property type="entry name" value="RIBOSOMAL RNA LARGE SUBUNIT METHYLTRANSFERASE"/>
    <property type="match status" value="1"/>
</dbReference>
<keyword evidence="4 10" id="KW-0489">Methyltransferase</keyword>
<dbReference type="InterPro" id="IPR002478">
    <property type="entry name" value="PUA"/>
</dbReference>
<dbReference type="Gene3D" id="3.30.750.80">
    <property type="entry name" value="RNA methyltransferase domain (HRMD) like"/>
    <property type="match status" value="1"/>
</dbReference>
<dbReference type="InterPro" id="IPR036974">
    <property type="entry name" value="PUA_sf"/>
</dbReference>
<dbReference type="Proteomes" id="UP000294614">
    <property type="component" value="Unassembled WGS sequence"/>
</dbReference>
<dbReference type="PROSITE" id="PS50890">
    <property type="entry name" value="PUA"/>
    <property type="match status" value="1"/>
</dbReference>
<evidence type="ECO:0000256" key="1">
    <source>
        <dbReference type="ARBA" id="ARBA00004496"/>
    </source>
</evidence>
<accession>A0A4R1K997</accession>
<dbReference type="InterPro" id="IPR029063">
    <property type="entry name" value="SAM-dependent_MTases_sf"/>
</dbReference>
<dbReference type="CDD" id="cd11572">
    <property type="entry name" value="RlmI_M_like"/>
    <property type="match status" value="1"/>
</dbReference>
<dbReference type="SMART" id="SM00359">
    <property type="entry name" value="PUA"/>
    <property type="match status" value="1"/>
</dbReference>
<dbReference type="InterPro" id="IPR019614">
    <property type="entry name" value="SAM-dep_methyl-trfase"/>
</dbReference>
<dbReference type="AlphaFoldDB" id="A0A4R1K997"/>
<evidence type="ECO:0000256" key="4">
    <source>
        <dbReference type="ARBA" id="ARBA00022603"/>
    </source>
</evidence>
<evidence type="ECO:0000256" key="5">
    <source>
        <dbReference type="ARBA" id="ARBA00022679"/>
    </source>
</evidence>
<evidence type="ECO:0000259" key="9">
    <source>
        <dbReference type="SMART" id="SM00359"/>
    </source>
</evidence>
<sequence length="398" mass="43401">MPPIAPAVSVQVTPAAEKSIKKGHPWVYAEAVVKTSREADAGDIAAIFSSKREFVALGLFDPTSPIRIRILSTKPKTTIDSEWLTSAITSALEKRQKLFDDPDTDGFRLLHGENDNIPGLVADIYRNVLVIKIDTAGWMPHIELICDIFSALVKPETIVLRLSRTIEPTGKYSDGAILRGRPVKGAVVFSENGLLFEADPVNGQKTGFFLDQRENRAKAGKLAKGRDVLNIFAYNGGFSLYAAQGGARSVISLDIAPQALEAAKRNFALNPQLAAKHETICADAFEAMKHMADRGRKFGMVIVDPPSFARKQADIPNALAAYEKLTRLGVNLTDKDGILISASCSARVSAEDFFDAVLKTVRKSGRKFTEIDRTLNAPDHPVGFAEGAYLKCIYIRLS</sequence>
<dbReference type="Pfam" id="PF17785">
    <property type="entry name" value="PUA_3"/>
    <property type="match status" value="1"/>
</dbReference>
<keyword evidence="3" id="KW-0698">rRNA processing</keyword>
<dbReference type="GO" id="GO:0008168">
    <property type="term" value="F:methyltransferase activity"/>
    <property type="evidence" value="ECO:0007669"/>
    <property type="project" value="UniProtKB-KW"/>
</dbReference>
<dbReference type="SUPFAM" id="SSF53335">
    <property type="entry name" value="S-adenosyl-L-methionine-dependent methyltransferases"/>
    <property type="match status" value="1"/>
</dbReference>
<dbReference type="GO" id="GO:0005737">
    <property type="term" value="C:cytoplasm"/>
    <property type="evidence" value="ECO:0007669"/>
    <property type="project" value="UniProtKB-SubCell"/>
</dbReference>
<keyword evidence="5 10" id="KW-0808">Transferase</keyword>
<evidence type="ECO:0000256" key="7">
    <source>
        <dbReference type="ARBA" id="ARBA00022884"/>
    </source>
</evidence>
<dbReference type="SUPFAM" id="SSF88697">
    <property type="entry name" value="PUA domain-like"/>
    <property type="match status" value="1"/>
</dbReference>
<proteinExistence type="inferred from homology"/>
<keyword evidence="6" id="KW-0949">S-adenosyl-L-methionine</keyword>
<comment type="subcellular location">
    <subcellularLocation>
        <location evidence="1">Cytoplasm</location>
    </subcellularLocation>
</comment>
<dbReference type="GO" id="GO:0006364">
    <property type="term" value="P:rRNA processing"/>
    <property type="evidence" value="ECO:0007669"/>
    <property type="project" value="UniProtKB-KW"/>
</dbReference>
<protein>
    <submittedName>
        <fullName evidence="10">SAM-dependent methyltransferase</fullName>
    </submittedName>
</protein>
<name>A0A4R1K997_9BACT</name>
<organism evidence="10 11">
    <name type="scientific">Seleniivibrio woodruffii</name>
    <dbReference type="NCBI Taxonomy" id="1078050"/>
    <lineage>
        <taxon>Bacteria</taxon>
        <taxon>Pseudomonadati</taxon>
        <taxon>Deferribacterota</taxon>
        <taxon>Deferribacteres</taxon>
        <taxon>Deferribacterales</taxon>
        <taxon>Geovibrionaceae</taxon>
        <taxon>Seleniivibrio</taxon>
    </lineage>
</organism>
<keyword evidence="7" id="KW-0694">RNA-binding</keyword>
<comment type="similarity">
    <text evidence="8">Belongs to the methyltransferase superfamily. RlmI family.</text>
</comment>
<evidence type="ECO:0000256" key="2">
    <source>
        <dbReference type="ARBA" id="ARBA00022490"/>
    </source>
</evidence>
<dbReference type="CDD" id="cd21153">
    <property type="entry name" value="PUA_RlmI"/>
    <property type="match status" value="1"/>
</dbReference>
<dbReference type="RefSeq" id="WP_165871217.1">
    <property type="nucleotide sequence ID" value="NZ_SMGG01000004.1"/>
</dbReference>
<keyword evidence="11" id="KW-1185">Reference proteome</keyword>
<gene>
    <name evidence="10" type="ORF">C8D98_1296</name>
</gene>
<dbReference type="CDD" id="cd02440">
    <property type="entry name" value="AdoMet_MTases"/>
    <property type="match status" value="1"/>
</dbReference>
<evidence type="ECO:0000256" key="3">
    <source>
        <dbReference type="ARBA" id="ARBA00022552"/>
    </source>
</evidence>
<keyword evidence="2" id="KW-0963">Cytoplasm</keyword>
<dbReference type="Gene3D" id="2.30.130.10">
    <property type="entry name" value="PUA domain"/>
    <property type="match status" value="1"/>
</dbReference>